<accession>A0A9P7DTQ9</accession>
<dbReference type="RefSeq" id="XP_041165708.1">
    <property type="nucleotide sequence ID" value="XM_041299647.1"/>
</dbReference>
<dbReference type="Proteomes" id="UP000719766">
    <property type="component" value="Unassembled WGS sequence"/>
</dbReference>
<dbReference type="AlphaFoldDB" id="A0A9P7DTQ9"/>
<organism evidence="1 2">
    <name type="scientific">Suillus plorans</name>
    <dbReference type="NCBI Taxonomy" id="116603"/>
    <lineage>
        <taxon>Eukaryota</taxon>
        <taxon>Fungi</taxon>
        <taxon>Dikarya</taxon>
        <taxon>Basidiomycota</taxon>
        <taxon>Agaricomycotina</taxon>
        <taxon>Agaricomycetes</taxon>
        <taxon>Agaricomycetidae</taxon>
        <taxon>Boletales</taxon>
        <taxon>Suillineae</taxon>
        <taxon>Suillaceae</taxon>
        <taxon>Suillus</taxon>
    </lineage>
</organism>
<evidence type="ECO:0000313" key="2">
    <source>
        <dbReference type="Proteomes" id="UP000719766"/>
    </source>
</evidence>
<dbReference type="EMBL" id="JABBWE010000005">
    <property type="protein sequence ID" value="KAG1802811.1"/>
    <property type="molecule type" value="Genomic_DNA"/>
</dbReference>
<reference evidence="1" key="1">
    <citation type="journal article" date="2020" name="New Phytol.">
        <title>Comparative genomics reveals dynamic genome evolution in host specialist ectomycorrhizal fungi.</title>
        <authorList>
            <person name="Lofgren L.A."/>
            <person name="Nguyen N.H."/>
            <person name="Vilgalys R."/>
            <person name="Ruytinx J."/>
            <person name="Liao H.L."/>
            <person name="Branco S."/>
            <person name="Kuo A."/>
            <person name="LaButti K."/>
            <person name="Lipzen A."/>
            <person name="Andreopoulos W."/>
            <person name="Pangilinan J."/>
            <person name="Riley R."/>
            <person name="Hundley H."/>
            <person name="Na H."/>
            <person name="Barry K."/>
            <person name="Grigoriev I.V."/>
            <person name="Stajich J.E."/>
            <person name="Kennedy P.G."/>
        </authorList>
    </citation>
    <scope>NUCLEOTIDE SEQUENCE</scope>
    <source>
        <strain evidence="1">S12</strain>
    </source>
</reference>
<gene>
    <name evidence="1" type="ORF">HD556DRAFT_1304077</name>
</gene>
<name>A0A9P7DTQ9_9AGAM</name>
<keyword evidence="2" id="KW-1185">Reference proteome</keyword>
<proteinExistence type="predicted"/>
<dbReference type="OrthoDB" id="2653647at2759"/>
<comment type="caution">
    <text evidence="1">The sequence shown here is derived from an EMBL/GenBank/DDBJ whole genome shotgun (WGS) entry which is preliminary data.</text>
</comment>
<dbReference type="InterPro" id="IPR040521">
    <property type="entry name" value="KDZ"/>
</dbReference>
<protein>
    <submittedName>
        <fullName evidence="1">Uncharacterized protein</fullName>
    </submittedName>
</protein>
<dbReference type="GeneID" id="64593411"/>
<dbReference type="Pfam" id="PF18758">
    <property type="entry name" value="KDZ"/>
    <property type="match status" value="1"/>
</dbReference>
<sequence length="449" mass="51063">MDYALCEVAQHNMEGITRAVTFYDINCQYNKHFQVWVDRSRFLEMVPELTIIPSIGLWHVHGHQDSCYVQYVSNFIEGIGRIDGEIMETLWACLNLISPAARGMSSPHQQECLDFQMNDSNVCKMICMKRTLCHKYKQAKNGITKSEKAFDRLDEAAPANLKTKWLASERIAQSSRINDPAAMDVYEINIKKAPSKKEIELRLLEEGNACNAAPSRRSVATWISMGLAIEEAQIALLIEVWRIGRRTMETQRLDIARQHNRLQGQIDGFTQSALTHLGEGFDADDDPDNLNIDILDDLDDFTETSENTWTNSPELTVIPLPSNLGVDQCRCFMAEDLIPLEMSLREGQANDALHNLRIHLCNKAILFRTTVRQAKSQALKTRAWSQVTSVQQAVSLHASIYTKTWKQIMKCEPRQDQLEKYKPLLRDQLKIITAVGDPNARGQRNESLA</sequence>
<evidence type="ECO:0000313" key="1">
    <source>
        <dbReference type="EMBL" id="KAG1802811.1"/>
    </source>
</evidence>